<reference evidence="1 2" key="1">
    <citation type="submission" date="2020-08" db="EMBL/GenBank/DDBJ databases">
        <title>Genomic Encyclopedia of Type Strains, Phase IV (KMG-IV): sequencing the most valuable type-strain genomes for metagenomic binning, comparative biology and taxonomic classification.</title>
        <authorList>
            <person name="Goeker M."/>
        </authorList>
    </citation>
    <scope>NUCLEOTIDE SEQUENCE [LARGE SCALE GENOMIC DNA]</scope>
    <source>
        <strain evidence="1 2">DSM 101806</strain>
    </source>
</reference>
<evidence type="ECO:0000313" key="1">
    <source>
        <dbReference type="EMBL" id="MBB4097457.1"/>
    </source>
</evidence>
<protein>
    <submittedName>
        <fullName evidence="1">Uncharacterized protein</fullName>
    </submittedName>
</protein>
<sequence>MSLVAARIIAPDTAHWSRWLDDAVSADPRRREAGRAMHGKLIDQGKVPLLSFHHLEELLCVESAESARQRVAYLQSLPLIAWTRMPGESNGVGAIIDILAAEVVAITEGCSSALEVRDQVRARLMRTGSGAEAIGPDGWVWEMARLAMLNRRPHIGMVAALSDRDALDPKLTVGEFLAKNQNTPEDRERALAHKHAEKYREARESDPKRSHAEALAMADAFVARMRTLLPPGQIDLKQLLVTTYATQHVDPEDVRDDATFGALSELGILRSQLHIAAEKTSLSFERIKYIDSNLLPSWLISRALRAHGQKRVERPGSNVHDEHLAVLAAYADTLYVDKRTHEDFTRVLRKAPPVAALVQDVRKASQYPNLLD</sequence>
<dbReference type="Proteomes" id="UP000557392">
    <property type="component" value="Unassembled WGS sequence"/>
</dbReference>
<organism evidence="1 2">
    <name type="scientific">Sphingomonas kyeonggiensis</name>
    <dbReference type="NCBI Taxonomy" id="1268553"/>
    <lineage>
        <taxon>Bacteria</taxon>
        <taxon>Pseudomonadati</taxon>
        <taxon>Pseudomonadota</taxon>
        <taxon>Alphaproteobacteria</taxon>
        <taxon>Sphingomonadales</taxon>
        <taxon>Sphingomonadaceae</taxon>
        <taxon>Sphingomonas</taxon>
    </lineage>
</organism>
<accession>A0A7W6JS47</accession>
<evidence type="ECO:0000313" key="2">
    <source>
        <dbReference type="Proteomes" id="UP000557392"/>
    </source>
</evidence>
<name>A0A7W6JS47_9SPHN</name>
<dbReference type="EMBL" id="JACIEH010000001">
    <property type="protein sequence ID" value="MBB4097457.1"/>
    <property type="molecule type" value="Genomic_DNA"/>
</dbReference>
<comment type="caution">
    <text evidence="1">The sequence shown here is derived from an EMBL/GenBank/DDBJ whole genome shotgun (WGS) entry which is preliminary data.</text>
</comment>
<dbReference type="AlphaFoldDB" id="A0A7W6JS47"/>
<dbReference type="RefSeq" id="WP_183995107.1">
    <property type="nucleotide sequence ID" value="NZ_JACIEH010000001.1"/>
</dbReference>
<gene>
    <name evidence="1" type="ORF">GGR46_000990</name>
</gene>
<keyword evidence="2" id="KW-1185">Reference proteome</keyword>
<proteinExistence type="predicted"/>